<dbReference type="EMBL" id="CP009530">
    <property type="protein sequence ID" value="AKB58616.1"/>
    <property type="molecule type" value="Genomic_DNA"/>
</dbReference>
<evidence type="ECO:0000313" key="2">
    <source>
        <dbReference type="Proteomes" id="UP000033079"/>
    </source>
</evidence>
<dbReference type="SUPFAM" id="SSF51126">
    <property type="entry name" value="Pectin lyase-like"/>
    <property type="match status" value="1"/>
</dbReference>
<dbReference type="RefSeq" id="WP_048120405.1">
    <property type="nucleotide sequence ID" value="NZ_CP009530.1"/>
</dbReference>
<dbReference type="InterPro" id="IPR011050">
    <property type="entry name" value="Pectin_lyase_fold/virulence"/>
</dbReference>
<evidence type="ECO:0000313" key="1">
    <source>
        <dbReference type="EMBL" id="AKB58616.1"/>
    </source>
</evidence>
<sequence>MSPNTKNIVEIMQASESIAFDNTQYKKSSDVGSQTTELSAKLDTPISVEQKREQINEFKDLTMDEERALYGIHNATIIHCIFDGPRDGESVLKKSADIDVSDCDFRLRYPFWHVRNAQIENCRMTETCRAALWYSKQITIKESHMAGSKAVRECEDITIENCNIQSSEFGWLSHRMMIKNTELESEYPFFYSSDILLDNFVLNGKYSFQYVKNVEIRDSCLNTKDAFWHSKNVTVSDSTVKGEYLGWYSENLKLIRCKIIGTQPLCYAKGLILEDCEMIDCDLAFEYSDVHAVITGSITSVKNPCSGHISADSIGEVILDNNRPADASCVIEVRKELNKEEIQNSDTYNGDIFNNNDLTVQET</sequence>
<evidence type="ECO:0008006" key="3">
    <source>
        <dbReference type="Google" id="ProtNLM"/>
    </source>
</evidence>
<gene>
    <name evidence="1" type="ORF">MSBR2_2100</name>
</gene>
<dbReference type="AlphaFoldDB" id="A0A0E3LQP2"/>
<dbReference type="Proteomes" id="UP000033079">
    <property type="component" value="Chromosome"/>
</dbReference>
<protein>
    <recommendedName>
        <fullName evidence="3">DUF3737 family protein</fullName>
    </recommendedName>
</protein>
<name>A0A0E3LQP2_METBA</name>
<proteinExistence type="predicted"/>
<reference evidence="1 2" key="1">
    <citation type="submission" date="2014-07" db="EMBL/GenBank/DDBJ databases">
        <title>Methanogenic archaea and the global carbon cycle.</title>
        <authorList>
            <person name="Henriksen J.R."/>
            <person name="Luke J."/>
            <person name="Reinhart S."/>
            <person name="Benedict M.N."/>
            <person name="Youngblut N.D."/>
            <person name="Metcalf M.E."/>
            <person name="Whitaker R.J."/>
            <person name="Metcalf W.W."/>
        </authorList>
    </citation>
    <scope>NUCLEOTIDE SEQUENCE [LARGE SCALE GENOMIC DNA]</scope>
    <source>
        <strain evidence="1 2">227</strain>
    </source>
</reference>
<dbReference type="InterPro" id="IPR022208">
    <property type="entry name" value="DUF3737"/>
</dbReference>
<dbReference type="KEGG" id="mbar:MSBR2_2100"/>
<dbReference type="PATRIC" id="fig|1434106.5.peg.2700"/>
<dbReference type="GeneID" id="24801132"/>
<dbReference type="HOGENOM" id="CLU_065086_1_0_2"/>
<dbReference type="Gene3D" id="2.160.20.10">
    <property type="entry name" value="Single-stranded right-handed beta-helix, Pectin lyase-like"/>
    <property type="match status" value="1"/>
</dbReference>
<dbReference type="Pfam" id="PF12541">
    <property type="entry name" value="DUF3737"/>
    <property type="match status" value="1"/>
</dbReference>
<accession>A0A0E3LQP2</accession>
<dbReference type="InterPro" id="IPR012334">
    <property type="entry name" value="Pectin_lyas_fold"/>
</dbReference>
<organism evidence="1 2">
    <name type="scientific">Methanosarcina barkeri 227</name>
    <dbReference type="NCBI Taxonomy" id="1434106"/>
    <lineage>
        <taxon>Archaea</taxon>
        <taxon>Methanobacteriati</taxon>
        <taxon>Methanobacteriota</taxon>
        <taxon>Stenosarchaea group</taxon>
        <taxon>Methanomicrobia</taxon>
        <taxon>Methanosarcinales</taxon>
        <taxon>Methanosarcinaceae</taxon>
        <taxon>Methanosarcina</taxon>
    </lineage>
</organism>